<comment type="similarity">
    <text evidence="2">Belongs to the bacterial solute-binding protein 5 family.</text>
</comment>
<dbReference type="Gene3D" id="3.40.190.10">
    <property type="entry name" value="Periplasmic binding protein-like II"/>
    <property type="match status" value="1"/>
</dbReference>
<evidence type="ECO:0000256" key="2">
    <source>
        <dbReference type="ARBA" id="ARBA00005695"/>
    </source>
</evidence>
<dbReference type="GO" id="GO:0015833">
    <property type="term" value="P:peptide transport"/>
    <property type="evidence" value="ECO:0007669"/>
    <property type="project" value="TreeGrafter"/>
</dbReference>
<accession>A9WLS2</accession>
<organism evidence="6 7">
    <name type="scientific">Renibacterium salmoninarum (strain ATCC 33209 / DSM 20767 / JCM 11484 / NBRC 15589 / NCIMB 2235)</name>
    <dbReference type="NCBI Taxonomy" id="288705"/>
    <lineage>
        <taxon>Bacteria</taxon>
        <taxon>Bacillati</taxon>
        <taxon>Actinomycetota</taxon>
        <taxon>Actinomycetes</taxon>
        <taxon>Micrococcales</taxon>
        <taxon>Micrococcaceae</taxon>
        <taxon>Renibacterium</taxon>
    </lineage>
</organism>
<dbReference type="Pfam" id="PF00496">
    <property type="entry name" value="SBP_bac_5"/>
    <property type="match status" value="1"/>
</dbReference>
<keyword evidence="3" id="KW-0813">Transport</keyword>
<dbReference type="Gene3D" id="3.90.76.10">
    <property type="entry name" value="Dipeptide-binding Protein, Domain 1"/>
    <property type="match status" value="1"/>
</dbReference>
<dbReference type="KEGG" id="rsa:RSal33209_0231"/>
<dbReference type="PANTHER" id="PTHR30290">
    <property type="entry name" value="PERIPLASMIC BINDING COMPONENT OF ABC TRANSPORTER"/>
    <property type="match status" value="1"/>
</dbReference>
<dbReference type="SUPFAM" id="SSF53850">
    <property type="entry name" value="Periplasmic binding protein-like II"/>
    <property type="match status" value="1"/>
</dbReference>
<protein>
    <submittedName>
        <fullName evidence="6">Oligopeptide-binding protein</fullName>
    </submittedName>
</protein>
<dbReference type="HOGENOM" id="CLU_1194103_0_0_11"/>
<keyword evidence="7" id="KW-1185">Reference proteome</keyword>
<comment type="subcellular location">
    <subcellularLocation>
        <location evidence="1">Cell envelope</location>
    </subcellularLocation>
</comment>
<evidence type="ECO:0000313" key="6">
    <source>
        <dbReference type="EMBL" id="ABY21987.1"/>
    </source>
</evidence>
<dbReference type="PANTHER" id="PTHR30290:SF10">
    <property type="entry name" value="PERIPLASMIC OLIGOPEPTIDE-BINDING PROTEIN-RELATED"/>
    <property type="match status" value="1"/>
</dbReference>
<dbReference type="InterPro" id="IPR039424">
    <property type="entry name" value="SBP_5"/>
</dbReference>
<gene>
    <name evidence="6" type="primary">oppA.2</name>
    <name evidence="6" type="ordered locus">RSal33209_0231</name>
</gene>
<name>A9WLS2_RENSM</name>
<dbReference type="GO" id="GO:1904680">
    <property type="term" value="F:peptide transmembrane transporter activity"/>
    <property type="evidence" value="ECO:0007669"/>
    <property type="project" value="TreeGrafter"/>
</dbReference>
<evidence type="ECO:0000256" key="4">
    <source>
        <dbReference type="ARBA" id="ARBA00022729"/>
    </source>
</evidence>
<keyword evidence="4" id="KW-0732">Signal</keyword>
<dbReference type="AlphaFoldDB" id="A9WLS2"/>
<proteinExistence type="inferred from homology"/>
<feature type="domain" description="Solute-binding protein family 5" evidence="5">
    <location>
        <begin position="37"/>
        <end position="228"/>
    </location>
</feature>
<evidence type="ECO:0000256" key="3">
    <source>
        <dbReference type="ARBA" id="ARBA00022448"/>
    </source>
</evidence>
<reference evidence="7" key="1">
    <citation type="journal article" date="2008" name="J. Bacteriol.">
        <title>Genome sequence of the fish pathogen Renibacterium salmoninarum suggests reductive evolution away from an environmental Arthrobacter ancestor.</title>
        <authorList>
            <person name="Wiens G.D."/>
            <person name="Rockey D.D."/>
            <person name="Wu Z."/>
            <person name="Chang J."/>
            <person name="Levy R."/>
            <person name="Crane S."/>
            <person name="Chen D.S."/>
            <person name="Capri G.R."/>
            <person name="Burnett J.R."/>
            <person name="Sudheesh P.S."/>
            <person name="Schipma M.J."/>
            <person name="Burd H."/>
            <person name="Bhattacharyya A."/>
            <person name="Rhodes L.D."/>
            <person name="Kaul R."/>
            <person name="Strom M.S."/>
        </authorList>
    </citation>
    <scope>NUCLEOTIDE SEQUENCE [LARGE SCALE GENOMIC DNA]</scope>
    <source>
        <strain evidence="7">ATCC 33209 / DSM 20767 / JCM 11484 / NBRC 15589 / NCIMB 2235</strain>
    </source>
</reference>
<sequence length="232" mass="25035">MPGEVDTLNHFTSIASSAQSVLALQYETLAGYDANNELVPAMADKWDTSTDGKVWTFHMPEGRKWSDDQPITAKDTEWTFSSIQSNDALKQANGTLVENVESVVAKDAQTLVMTLKNAQAPNPGSQLPIMPEHIWSKAADPSKFANDKDDVGSGPFVVVSYDKSAGVTMKANPNYRLGKAKVDGLIWVPYKNSDAAVQALKTGEVDVVGRLTATQFEALKDQPGITTNSGKT</sequence>
<dbReference type="EMBL" id="CP000910">
    <property type="protein sequence ID" value="ABY21987.1"/>
    <property type="molecule type" value="Genomic_DNA"/>
</dbReference>
<evidence type="ECO:0000259" key="5">
    <source>
        <dbReference type="Pfam" id="PF00496"/>
    </source>
</evidence>
<dbReference type="eggNOG" id="COG0747">
    <property type="taxonomic scope" value="Bacteria"/>
</dbReference>
<dbReference type="Proteomes" id="UP000002007">
    <property type="component" value="Chromosome"/>
</dbReference>
<dbReference type="STRING" id="288705.RSal33209_0231"/>
<dbReference type="InterPro" id="IPR000914">
    <property type="entry name" value="SBP_5_dom"/>
</dbReference>
<dbReference type="GO" id="GO:0030313">
    <property type="term" value="C:cell envelope"/>
    <property type="evidence" value="ECO:0007669"/>
    <property type="project" value="UniProtKB-SubCell"/>
</dbReference>
<evidence type="ECO:0000256" key="1">
    <source>
        <dbReference type="ARBA" id="ARBA00004196"/>
    </source>
</evidence>
<evidence type="ECO:0000313" key="7">
    <source>
        <dbReference type="Proteomes" id="UP000002007"/>
    </source>
</evidence>